<dbReference type="Pfam" id="PF07927">
    <property type="entry name" value="HicA_toxin"/>
    <property type="match status" value="1"/>
</dbReference>
<comment type="similarity">
    <text evidence="1">Belongs to the HicA mRNA interferase family.</text>
</comment>
<keyword evidence="6" id="KW-0694">RNA-binding</keyword>
<dbReference type="KEGG" id="glt:GlitD10_2352"/>
<dbReference type="EMBL" id="CP017675">
    <property type="protein sequence ID" value="APB34686.1"/>
    <property type="molecule type" value="Genomic_DNA"/>
</dbReference>
<keyword evidence="7" id="KW-0346">Stress response</keyword>
<dbReference type="OrthoDB" id="121656at2"/>
<dbReference type="GO" id="GO:0003729">
    <property type="term" value="F:mRNA binding"/>
    <property type="evidence" value="ECO:0007669"/>
    <property type="project" value="InterPro"/>
</dbReference>
<proteinExistence type="inferred from homology"/>
<evidence type="ECO:0000256" key="3">
    <source>
        <dbReference type="ARBA" id="ARBA00022722"/>
    </source>
</evidence>
<keyword evidence="9" id="KW-1185">Reference proteome</keyword>
<keyword evidence="2" id="KW-1277">Toxin-antitoxin system</keyword>
<reference evidence="8 9" key="1">
    <citation type="submission" date="2016-10" db="EMBL/GenBank/DDBJ databases">
        <title>Description of Gloeomargarita lithophora gen. nov., sp. nov., a thylakoid-bearing basal-branching cyanobacterium with intracellular carbonates, and proposal for Gloeomargaritales ord. nov.</title>
        <authorList>
            <person name="Moreira D."/>
            <person name="Tavera R."/>
            <person name="Benzerara K."/>
            <person name="Skouri-Panet F."/>
            <person name="Couradeau E."/>
            <person name="Gerard E."/>
            <person name="Loussert C."/>
            <person name="Novelo E."/>
            <person name="Zivanovic Y."/>
            <person name="Lopez-Garcia P."/>
        </authorList>
    </citation>
    <scope>NUCLEOTIDE SEQUENCE [LARGE SCALE GENOMIC DNA]</scope>
    <source>
        <strain evidence="8 9">D10</strain>
    </source>
</reference>
<evidence type="ECO:0000256" key="7">
    <source>
        <dbReference type="ARBA" id="ARBA00023016"/>
    </source>
</evidence>
<dbReference type="Proteomes" id="UP000180235">
    <property type="component" value="Chromosome"/>
</dbReference>
<dbReference type="InterPro" id="IPR038570">
    <property type="entry name" value="HicA_sf"/>
</dbReference>
<dbReference type="GO" id="GO:0004519">
    <property type="term" value="F:endonuclease activity"/>
    <property type="evidence" value="ECO:0007669"/>
    <property type="project" value="UniProtKB-KW"/>
</dbReference>
<dbReference type="SUPFAM" id="SSF54786">
    <property type="entry name" value="YcfA/nrd intein domain"/>
    <property type="match status" value="1"/>
</dbReference>
<accession>A0A1J0AFG6</accession>
<evidence type="ECO:0000256" key="2">
    <source>
        <dbReference type="ARBA" id="ARBA00022649"/>
    </source>
</evidence>
<evidence type="ECO:0000313" key="9">
    <source>
        <dbReference type="Proteomes" id="UP000180235"/>
    </source>
</evidence>
<keyword evidence="3" id="KW-0540">Nuclease</keyword>
<dbReference type="AlphaFoldDB" id="A0A1J0AFG6"/>
<keyword evidence="5" id="KW-0378">Hydrolase</keyword>
<dbReference type="GO" id="GO:0016787">
    <property type="term" value="F:hydrolase activity"/>
    <property type="evidence" value="ECO:0007669"/>
    <property type="project" value="UniProtKB-KW"/>
</dbReference>
<protein>
    <submittedName>
        <fullName evidence="8">YcfA family protein</fullName>
    </submittedName>
</protein>
<evidence type="ECO:0000256" key="4">
    <source>
        <dbReference type="ARBA" id="ARBA00022759"/>
    </source>
</evidence>
<evidence type="ECO:0000313" key="8">
    <source>
        <dbReference type="EMBL" id="APB34686.1"/>
    </source>
</evidence>
<evidence type="ECO:0000256" key="5">
    <source>
        <dbReference type="ARBA" id="ARBA00022801"/>
    </source>
</evidence>
<dbReference type="RefSeq" id="WP_084111745.1">
    <property type="nucleotide sequence ID" value="NZ_CP017675.1"/>
</dbReference>
<gene>
    <name evidence="8" type="ORF">GlitD10_2352</name>
</gene>
<dbReference type="InterPro" id="IPR012933">
    <property type="entry name" value="HicA_mRNA_interferase"/>
</dbReference>
<dbReference type="Gene3D" id="3.30.920.30">
    <property type="entry name" value="Hypothetical protein"/>
    <property type="match status" value="1"/>
</dbReference>
<organism evidence="8 9">
    <name type="scientific">Gloeomargarita lithophora Alchichica-D10</name>
    <dbReference type="NCBI Taxonomy" id="1188229"/>
    <lineage>
        <taxon>Bacteria</taxon>
        <taxon>Bacillati</taxon>
        <taxon>Cyanobacteriota</taxon>
        <taxon>Cyanophyceae</taxon>
        <taxon>Gloeomargaritales</taxon>
        <taxon>Gloeomargaritaceae</taxon>
        <taxon>Gloeomargarita</taxon>
    </lineage>
</organism>
<sequence length="75" mass="8466">MGRLRVLSAREVCQILEGQGFTKIRQRGSHIIMQKQTEDSTITVPIPNCSEIRIGTLQSIIRQSGLPRSLFEVSR</sequence>
<evidence type="ECO:0000256" key="1">
    <source>
        <dbReference type="ARBA" id="ARBA00006620"/>
    </source>
</evidence>
<dbReference type="STRING" id="1188229.GlitD10_2352"/>
<name>A0A1J0AFG6_9CYAN</name>
<keyword evidence="4" id="KW-0255">Endonuclease</keyword>
<evidence type="ECO:0000256" key="6">
    <source>
        <dbReference type="ARBA" id="ARBA00022884"/>
    </source>
</evidence>